<dbReference type="SUPFAM" id="SSF46934">
    <property type="entry name" value="UBA-like"/>
    <property type="match status" value="1"/>
</dbReference>
<feature type="region of interest" description="Disordered" evidence="3">
    <location>
        <begin position="91"/>
        <end position="112"/>
    </location>
</feature>
<keyword evidence="2" id="KW-0175">Coiled coil</keyword>
<keyword evidence="1" id="KW-0863">Zinc-finger</keyword>
<organism evidence="6 7">
    <name type="scientific">Torulaspora globosa</name>
    <dbReference type="NCBI Taxonomy" id="48254"/>
    <lineage>
        <taxon>Eukaryota</taxon>
        <taxon>Fungi</taxon>
        <taxon>Dikarya</taxon>
        <taxon>Ascomycota</taxon>
        <taxon>Saccharomycotina</taxon>
        <taxon>Saccharomycetes</taxon>
        <taxon>Saccharomycetales</taxon>
        <taxon>Saccharomycetaceae</taxon>
        <taxon>Torulaspora</taxon>
    </lineage>
</organism>
<dbReference type="PROSITE" id="PS50115">
    <property type="entry name" value="ARFGAP"/>
    <property type="match status" value="1"/>
</dbReference>
<evidence type="ECO:0008006" key="8">
    <source>
        <dbReference type="Google" id="ProtNLM"/>
    </source>
</evidence>
<evidence type="ECO:0000256" key="1">
    <source>
        <dbReference type="PROSITE-ProRule" id="PRU00288"/>
    </source>
</evidence>
<dbReference type="SUPFAM" id="SSF57863">
    <property type="entry name" value="ArfGap/RecO-like zinc finger"/>
    <property type="match status" value="1"/>
</dbReference>
<name>A0A7H9HQS3_9SACH</name>
<dbReference type="InterPro" id="IPR001164">
    <property type="entry name" value="ArfGAP_dom"/>
</dbReference>
<protein>
    <recommendedName>
        <fullName evidence="8">Arf-GAP domain-containing protein</fullName>
    </recommendedName>
</protein>
<evidence type="ECO:0000259" key="5">
    <source>
        <dbReference type="PROSITE" id="PS50115"/>
    </source>
</evidence>
<dbReference type="GO" id="GO:0005737">
    <property type="term" value="C:cytoplasm"/>
    <property type="evidence" value="ECO:0007669"/>
    <property type="project" value="TreeGrafter"/>
</dbReference>
<dbReference type="PRINTS" id="PR00405">
    <property type="entry name" value="REVINTRACTNG"/>
</dbReference>
<proteinExistence type="predicted"/>
<feature type="compositionally biased region" description="Low complexity" evidence="3">
    <location>
        <begin position="160"/>
        <end position="173"/>
    </location>
</feature>
<feature type="compositionally biased region" description="Polar residues" evidence="3">
    <location>
        <begin position="233"/>
        <end position="242"/>
    </location>
</feature>
<dbReference type="InterPro" id="IPR051718">
    <property type="entry name" value="ARF_GTPase-activating"/>
</dbReference>
<dbReference type="PANTHER" id="PTHR45705:SF9">
    <property type="entry name" value="PROTEIN GTS1"/>
    <property type="match status" value="1"/>
</dbReference>
<reference evidence="6 7" key="1">
    <citation type="submission" date="2020-06" db="EMBL/GenBank/DDBJ databases">
        <title>The yeast mating-type switching endonuclease HO is a domesticated member of an unorthodox homing genetic element family.</title>
        <authorList>
            <person name="Coughlan A.Y."/>
            <person name="Lombardi L."/>
            <person name="Braun-Galleani S."/>
            <person name="Martos A.R."/>
            <person name="Galeote V."/>
            <person name="Bigey F."/>
            <person name="Dequin S."/>
            <person name="Byrne K.P."/>
            <person name="Wolfe K.H."/>
        </authorList>
    </citation>
    <scope>NUCLEOTIDE SEQUENCE [LARGE SCALE GENOMIC DNA]</scope>
    <source>
        <strain evidence="6 7">CBS2947</strain>
    </source>
</reference>
<dbReference type="FunFam" id="1.10.220.150:FF:000027">
    <property type="entry name" value="Gts1p"/>
    <property type="match status" value="1"/>
</dbReference>
<dbReference type="OrthoDB" id="10266696at2759"/>
<feature type="domain" description="UBA" evidence="4">
    <location>
        <begin position="190"/>
        <end position="231"/>
    </location>
</feature>
<feature type="region of interest" description="Disordered" evidence="3">
    <location>
        <begin position="233"/>
        <end position="280"/>
    </location>
</feature>
<gene>
    <name evidence="6" type="ORF">HG537_0C02680</name>
</gene>
<evidence type="ECO:0000259" key="4">
    <source>
        <dbReference type="PROSITE" id="PS50030"/>
    </source>
</evidence>
<dbReference type="InterPro" id="IPR015940">
    <property type="entry name" value="UBA"/>
</dbReference>
<keyword evidence="1" id="KW-0862">Zinc</keyword>
<dbReference type="CDD" id="cd14400">
    <property type="entry name" value="UBA_Gts1p_like"/>
    <property type="match status" value="1"/>
</dbReference>
<keyword evidence="7" id="KW-1185">Reference proteome</keyword>
<feature type="coiled-coil region" evidence="2">
    <location>
        <begin position="333"/>
        <end position="396"/>
    </location>
</feature>
<feature type="compositionally biased region" description="Low complexity" evidence="3">
    <location>
        <begin position="243"/>
        <end position="257"/>
    </location>
</feature>
<dbReference type="Gene3D" id="1.10.8.10">
    <property type="entry name" value="DNA helicase RuvA subunit, C-terminal domain"/>
    <property type="match status" value="1"/>
</dbReference>
<accession>A0A7H9HQS3</accession>
<dbReference type="Pfam" id="PF01412">
    <property type="entry name" value="ArfGap"/>
    <property type="match status" value="1"/>
</dbReference>
<keyword evidence="1" id="KW-0479">Metal-binding</keyword>
<dbReference type="PANTHER" id="PTHR45705">
    <property type="entry name" value="FI20236P1"/>
    <property type="match status" value="1"/>
</dbReference>
<dbReference type="SMART" id="SM00105">
    <property type="entry name" value="ArfGap"/>
    <property type="match status" value="1"/>
</dbReference>
<dbReference type="InterPro" id="IPR009060">
    <property type="entry name" value="UBA-like_sf"/>
</dbReference>
<dbReference type="AlphaFoldDB" id="A0A7H9HQS3"/>
<feature type="domain" description="Arf-GAP" evidence="5">
    <location>
        <begin position="14"/>
        <end position="141"/>
    </location>
</feature>
<evidence type="ECO:0000313" key="6">
    <source>
        <dbReference type="EMBL" id="QLQ79621.1"/>
    </source>
</evidence>
<dbReference type="EMBL" id="CP059269">
    <property type="protein sequence ID" value="QLQ79621.1"/>
    <property type="molecule type" value="Genomic_DNA"/>
</dbReference>
<evidence type="ECO:0000256" key="2">
    <source>
        <dbReference type="SAM" id="Coils"/>
    </source>
</evidence>
<dbReference type="Proteomes" id="UP000510647">
    <property type="component" value="Chromosome 3"/>
</dbReference>
<sequence length="411" mass="46762">MRFRSSSYASKGAEKELKDLVNLPENGNRCGECGNVFPTWCSINLGVFLCGRCASVHRKILSLRDDDAYSDVKSLTIDRWSERDLDDLARSGGNRHNNELWNPKKQPFPYDGDEDKSVVEQFIRDKYINGKFRYSAINPDDYGISGNRRRRNTTRERSRSGSSLSVRRSYGSTGDLPRLSNRQARDYELSRYSRELRTLKDLGFRDIDLNAQALSLAHGEVNRAIDILENHNRGSSTASFQPSRASSVTSSRTGSRTNLSAPEINPPLPRRPASQSAPQPAVFDGTDDNLMMPVATGQMPQPAIFDGTTGITPVQQYYDPATGMIYVDQQQYLQQLQLQQQQTQAEKNQLLSLYQRPDLYTTPVEINQNNPNYQLLSQLQQQQQQEFLQMQQAQLQSTQPSQQMYQTYYMP</sequence>
<dbReference type="PROSITE" id="PS50030">
    <property type="entry name" value="UBA"/>
    <property type="match status" value="1"/>
</dbReference>
<evidence type="ECO:0000256" key="3">
    <source>
        <dbReference type="SAM" id="MobiDB-lite"/>
    </source>
</evidence>
<feature type="region of interest" description="Disordered" evidence="3">
    <location>
        <begin position="143"/>
        <end position="182"/>
    </location>
</feature>
<dbReference type="GO" id="GO:0005096">
    <property type="term" value="F:GTPase activator activity"/>
    <property type="evidence" value="ECO:0007669"/>
    <property type="project" value="InterPro"/>
</dbReference>
<dbReference type="InterPro" id="IPR038508">
    <property type="entry name" value="ArfGAP_dom_sf"/>
</dbReference>
<evidence type="ECO:0000313" key="7">
    <source>
        <dbReference type="Proteomes" id="UP000510647"/>
    </source>
</evidence>
<dbReference type="CDD" id="cd08204">
    <property type="entry name" value="ArfGap"/>
    <property type="match status" value="1"/>
</dbReference>
<dbReference type="Gene3D" id="1.10.220.150">
    <property type="entry name" value="Arf GTPase activating protein"/>
    <property type="match status" value="1"/>
</dbReference>
<dbReference type="InterPro" id="IPR037278">
    <property type="entry name" value="ARFGAP/RecO"/>
</dbReference>
<dbReference type="GO" id="GO:0008270">
    <property type="term" value="F:zinc ion binding"/>
    <property type="evidence" value="ECO:0007669"/>
    <property type="project" value="UniProtKB-KW"/>
</dbReference>